<evidence type="ECO:0000259" key="1">
    <source>
        <dbReference type="PROSITE" id="PS50943"/>
    </source>
</evidence>
<dbReference type="KEGG" id="ntp:CRH09_32845"/>
<dbReference type="Gene3D" id="1.10.260.40">
    <property type="entry name" value="lambda repressor-like DNA-binding domains"/>
    <property type="match status" value="1"/>
</dbReference>
<sequence length="422" mass="45786">MYAIGSLRTSLYPQGSRSYRRVMGEIPPNELGRRLREIRAWRGQSLEVTAGLAGISYGYLGKLERGDKHVDSRRLLEALASALRVAPQELTGQPFVPADPLTGEAHAAIAAVETALETYDLGEDPGVGVRPWPEVAAGVANLRGKGDYAATGRALPGVLGELHAYYVRAPERRREVLVALIYAYRAAASVTKNLGVRGLPMMAVRQARDCAQELGEPEWLGFTAYLRGIMGGTGARQRQYELAVRAAEQLASTPGPTAIQVAGTLHFIAALACAVQRDAVRTHDHLAEADDLAQRLPEQHENFAGLYFGPNNVSLWRVSLATELGEGGKVAEYARDAHPAAIPLRDWQATFHCDLGRAMTTDRATRAQGVQSLITAEQLAPQYVRNNVLVRETVTGLLPTAARDHTGRELRGLAHRMGLAPR</sequence>
<dbReference type="GO" id="GO:0003677">
    <property type="term" value="F:DNA binding"/>
    <property type="evidence" value="ECO:0007669"/>
    <property type="project" value="InterPro"/>
</dbReference>
<dbReference type="PROSITE" id="PS50943">
    <property type="entry name" value="HTH_CROC1"/>
    <property type="match status" value="1"/>
</dbReference>
<accession>A0A291RSQ5</accession>
<gene>
    <name evidence="2" type="ORF">CRH09_32845</name>
</gene>
<name>A0A291RSQ5_9NOCA</name>
<proteinExistence type="predicted"/>
<dbReference type="InterPro" id="IPR010982">
    <property type="entry name" value="Lambda_DNA-bd_dom_sf"/>
</dbReference>
<feature type="domain" description="HTH cro/C1-type" evidence="1">
    <location>
        <begin position="35"/>
        <end position="90"/>
    </location>
</feature>
<protein>
    <submittedName>
        <fullName evidence="2">Transcriptional regulator</fullName>
    </submittedName>
</protein>
<reference evidence="2 3" key="1">
    <citation type="submission" date="2017-10" db="EMBL/GenBank/DDBJ databases">
        <title>Comparative genomics between pathogenic Norcardia.</title>
        <authorList>
            <person name="Zeng L."/>
        </authorList>
    </citation>
    <scope>NUCLEOTIDE SEQUENCE [LARGE SCALE GENOMIC DNA]</scope>
    <source>
        <strain evidence="2 3">NC_YFY_NT001</strain>
    </source>
</reference>
<dbReference type="SMART" id="SM00530">
    <property type="entry name" value="HTH_XRE"/>
    <property type="match status" value="1"/>
</dbReference>
<dbReference type="EMBL" id="CP023778">
    <property type="protein sequence ID" value="ATL70264.1"/>
    <property type="molecule type" value="Genomic_DNA"/>
</dbReference>
<dbReference type="AlphaFoldDB" id="A0A291RSQ5"/>
<dbReference type="SUPFAM" id="SSF47413">
    <property type="entry name" value="lambda repressor-like DNA-binding domains"/>
    <property type="match status" value="1"/>
</dbReference>
<evidence type="ECO:0000313" key="3">
    <source>
        <dbReference type="Proteomes" id="UP000221961"/>
    </source>
</evidence>
<dbReference type="Proteomes" id="UP000221961">
    <property type="component" value="Chromosome"/>
</dbReference>
<dbReference type="CDD" id="cd00093">
    <property type="entry name" value="HTH_XRE"/>
    <property type="match status" value="1"/>
</dbReference>
<organism evidence="2 3">
    <name type="scientific">Nocardia terpenica</name>
    <dbReference type="NCBI Taxonomy" id="455432"/>
    <lineage>
        <taxon>Bacteria</taxon>
        <taxon>Bacillati</taxon>
        <taxon>Actinomycetota</taxon>
        <taxon>Actinomycetes</taxon>
        <taxon>Mycobacteriales</taxon>
        <taxon>Nocardiaceae</taxon>
        <taxon>Nocardia</taxon>
    </lineage>
</organism>
<dbReference type="Pfam" id="PF13560">
    <property type="entry name" value="HTH_31"/>
    <property type="match status" value="1"/>
</dbReference>
<dbReference type="InterPro" id="IPR001387">
    <property type="entry name" value="Cro/C1-type_HTH"/>
</dbReference>
<evidence type="ECO:0000313" key="2">
    <source>
        <dbReference type="EMBL" id="ATL70264.1"/>
    </source>
</evidence>